<gene>
    <name evidence="3" type="ORF">BLNAU_25000</name>
</gene>
<keyword evidence="2" id="KW-1133">Transmembrane helix</keyword>
<proteinExistence type="predicted"/>
<evidence type="ECO:0000256" key="1">
    <source>
        <dbReference type="SAM" id="MobiDB-lite"/>
    </source>
</evidence>
<keyword evidence="2" id="KW-0472">Membrane</keyword>
<evidence type="ECO:0000313" key="4">
    <source>
        <dbReference type="Proteomes" id="UP001281761"/>
    </source>
</evidence>
<feature type="compositionally biased region" description="Basic and acidic residues" evidence="1">
    <location>
        <begin position="109"/>
        <end position="137"/>
    </location>
</feature>
<feature type="region of interest" description="Disordered" evidence="1">
    <location>
        <begin position="84"/>
        <end position="137"/>
    </location>
</feature>
<keyword evidence="4" id="KW-1185">Reference proteome</keyword>
<sequence length="232" mass="24977">MQPLYEVTAKADGTGTKPRLRMLFSDVTGTLVSGSESNLQYNTTYTIISIVGVVPESSLSPMTNATDVPVAAWAFNLAATSSLISFTTPPPPPEEPKDPQDPTKPSPTDPKDPTKPLPEDPKDPTEPEPEDPKKTLSPETKKLLSWLIPLVVCLVVGLALAIVIVFVVRRRQKKKAVPAPKEMEGQDGVSMEDKIEPPADAATNDVVSTEGTKDSQRPDSPTRPAEIPYSLP</sequence>
<keyword evidence="2" id="KW-0812">Transmembrane</keyword>
<reference evidence="3 4" key="1">
    <citation type="journal article" date="2022" name="bioRxiv">
        <title>Genomics of Preaxostyla Flagellates Illuminates Evolutionary Transitions and the Path Towards Mitochondrial Loss.</title>
        <authorList>
            <person name="Novak L.V.F."/>
            <person name="Treitli S.C."/>
            <person name="Pyrih J."/>
            <person name="Halakuc P."/>
            <person name="Pipaliya S.V."/>
            <person name="Vacek V."/>
            <person name="Brzon O."/>
            <person name="Soukal P."/>
            <person name="Eme L."/>
            <person name="Dacks J.B."/>
            <person name="Karnkowska A."/>
            <person name="Elias M."/>
            <person name="Hampl V."/>
        </authorList>
    </citation>
    <scope>NUCLEOTIDE SEQUENCE [LARGE SCALE GENOMIC DNA]</scope>
    <source>
        <strain evidence="3">NAU3</strain>
        <tissue evidence="3">Gut</tissue>
    </source>
</reference>
<feature type="transmembrane region" description="Helical" evidence="2">
    <location>
        <begin position="143"/>
        <end position="168"/>
    </location>
</feature>
<evidence type="ECO:0000313" key="3">
    <source>
        <dbReference type="EMBL" id="KAK2940088.1"/>
    </source>
</evidence>
<evidence type="ECO:0000256" key="2">
    <source>
        <dbReference type="SAM" id="Phobius"/>
    </source>
</evidence>
<comment type="caution">
    <text evidence="3">The sequence shown here is derived from an EMBL/GenBank/DDBJ whole genome shotgun (WGS) entry which is preliminary data.</text>
</comment>
<dbReference type="Proteomes" id="UP001281761">
    <property type="component" value="Unassembled WGS sequence"/>
</dbReference>
<feature type="region of interest" description="Disordered" evidence="1">
    <location>
        <begin position="174"/>
        <end position="232"/>
    </location>
</feature>
<accession>A0ABQ9WKV2</accession>
<dbReference type="EMBL" id="JARBJD010000747">
    <property type="protein sequence ID" value="KAK2940088.1"/>
    <property type="molecule type" value="Genomic_DNA"/>
</dbReference>
<organism evidence="3 4">
    <name type="scientific">Blattamonas nauphoetae</name>
    <dbReference type="NCBI Taxonomy" id="2049346"/>
    <lineage>
        <taxon>Eukaryota</taxon>
        <taxon>Metamonada</taxon>
        <taxon>Preaxostyla</taxon>
        <taxon>Oxymonadida</taxon>
        <taxon>Blattamonas</taxon>
    </lineage>
</organism>
<protein>
    <submittedName>
        <fullName evidence="3">Uncharacterized protein</fullName>
    </submittedName>
</protein>
<name>A0ABQ9WKV2_9EUKA</name>